<organism evidence="4 5">
    <name type="scientific">Brevibacillus invocatus</name>
    <dbReference type="NCBI Taxonomy" id="173959"/>
    <lineage>
        <taxon>Bacteria</taxon>
        <taxon>Bacillati</taxon>
        <taxon>Bacillota</taxon>
        <taxon>Bacilli</taxon>
        <taxon>Bacillales</taxon>
        <taxon>Paenibacillaceae</taxon>
        <taxon>Brevibacillus</taxon>
    </lineage>
</organism>
<evidence type="ECO:0000256" key="2">
    <source>
        <dbReference type="SAM" id="MobiDB-lite"/>
    </source>
</evidence>
<feature type="coiled-coil region" evidence="1">
    <location>
        <begin position="141"/>
        <end position="168"/>
    </location>
</feature>
<keyword evidence="5" id="KW-1185">Reference proteome</keyword>
<name>A0A3M8CKY5_9BACL</name>
<keyword evidence="3" id="KW-0472">Membrane</keyword>
<feature type="transmembrane region" description="Helical" evidence="3">
    <location>
        <begin position="52"/>
        <end position="73"/>
    </location>
</feature>
<evidence type="ECO:0000313" key="5">
    <source>
        <dbReference type="Proteomes" id="UP000282028"/>
    </source>
</evidence>
<reference evidence="4 5" key="1">
    <citation type="submission" date="2018-10" db="EMBL/GenBank/DDBJ databases">
        <title>Phylogenomics of Brevibacillus.</title>
        <authorList>
            <person name="Dunlap C."/>
        </authorList>
    </citation>
    <scope>NUCLEOTIDE SEQUENCE [LARGE SCALE GENOMIC DNA]</scope>
    <source>
        <strain evidence="4 5">JCM 12215</strain>
    </source>
</reference>
<dbReference type="EMBL" id="RHHR01000007">
    <property type="protein sequence ID" value="RNB76426.1"/>
    <property type="molecule type" value="Genomic_DNA"/>
</dbReference>
<sequence>MSDKYFQASSTPSTTLPLPTDGKQERRRKRGGLFSSLFNTLNPSRTQGKRNLMPTVLAVLLWAALAYGGYAFAMHTLDKQQQFVNQRITQVQEKNQEQMKAMGEQLTLVQDEMSEVASGLAHIQEELQMTGETIGGTDKTKQALQERIDQLNTQLVDLKASLKKLEDAARAW</sequence>
<proteinExistence type="predicted"/>
<evidence type="ECO:0000313" key="4">
    <source>
        <dbReference type="EMBL" id="RNB76426.1"/>
    </source>
</evidence>
<gene>
    <name evidence="4" type="ORF">EDM52_03605</name>
</gene>
<dbReference type="RefSeq" id="WP_122907635.1">
    <property type="nucleotide sequence ID" value="NZ_CBCSBE010000008.1"/>
</dbReference>
<keyword evidence="3" id="KW-0812">Transmembrane</keyword>
<dbReference type="OrthoDB" id="2927821at2"/>
<evidence type="ECO:0000256" key="3">
    <source>
        <dbReference type="SAM" id="Phobius"/>
    </source>
</evidence>
<keyword evidence="1" id="KW-0175">Coiled coil</keyword>
<feature type="compositionally biased region" description="Low complexity" evidence="2">
    <location>
        <begin position="9"/>
        <end position="20"/>
    </location>
</feature>
<keyword evidence="3" id="KW-1133">Transmembrane helix</keyword>
<comment type="caution">
    <text evidence="4">The sequence shown here is derived from an EMBL/GenBank/DDBJ whole genome shotgun (WGS) entry which is preliminary data.</text>
</comment>
<dbReference type="AlphaFoldDB" id="A0A3M8CKY5"/>
<evidence type="ECO:0000256" key="1">
    <source>
        <dbReference type="SAM" id="Coils"/>
    </source>
</evidence>
<protein>
    <submittedName>
        <fullName evidence="4">Uncharacterized protein</fullName>
    </submittedName>
</protein>
<feature type="region of interest" description="Disordered" evidence="2">
    <location>
        <begin position="1"/>
        <end position="31"/>
    </location>
</feature>
<dbReference type="Proteomes" id="UP000282028">
    <property type="component" value="Unassembled WGS sequence"/>
</dbReference>
<accession>A0A3M8CKY5</accession>